<dbReference type="PRINTS" id="PR00344">
    <property type="entry name" value="BCTRLSENSOR"/>
</dbReference>
<dbReference type="RefSeq" id="WP_104078139.1">
    <property type="nucleotide sequence ID" value="NZ_CP062179.1"/>
</dbReference>
<dbReference type="PANTHER" id="PTHR44936">
    <property type="entry name" value="SENSOR PROTEIN CREC"/>
    <property type="match status" value="1"/>
</dbReference>
<keyword evidence="6" id="KW-0808">Transferase</keyword>
<evidence type="ECO:0000256" key="8">
    <source>
        <dbReference type="ARBA" id="ARBA00022777"/>
    </source>
</evidence>
<dbReference type="Gene3D" id="6.10.340.10">
    <property type="match status" value="1"/>
</dbReference>
<keyword evidence="8 13" id="KW-0418">Kinase</keyword>
<dbReference type="CDD" id="cd06225">
    <property type="entry name" value="HAMP"/>
    <property type="match status" value="1"/>
</dbReference>
<feature type="transmembrane region" description="Helical" evidence="10">
    <location>
        <begin position="6"/>
        <end position="31"/>
    </location>
</feature>
<keyword evidence="7" id="KW-0547">Nucleotide-binding</keyword>
<feature type="domain" description="Histidine kinase" evidence="11">
    <location>
        <begin position="214"/>
        <end position="429"/>
    </location>
</feature>
<dbReference type="InterPro" id="IPR003594">
    <property type="entry name" value="HATPase_dom"/>
</dbReference>
<comment type="subcellular location">
    <subcellularLocation>
        <location evidence="2">Cell membrane</location>
        <topology evidence="2">Multi-pass membrane protein</topology>
    </subcellularLocation>
</comment>
<dbReference type="GO" id="GO:0005886">
    <property type="term" value="C:plasma membrane"/>
    <property type="evidence" value="ECO:0007669"/>
    <property type="project" value="UniProtKB-SubCell"/>
</dbReference>
<dbReference type="SMART" id="SM00388">
    <property type="entry name" value="HisKA"/>
    <property type="match status" value="1"/>
</dbReference>
<evidence type="ECO:0000313" key="14">
    <source>
        <dbReference type="Proteomes" id="UP000243096"/>
    </source>
</evidence>
<keyword evidence="14" id="KW-1185">Reference proteome</keyword>
<keyword evidence="4" id="KW-1003">Cell membrane</keyword>
<evidence type="ECO:0000256" key="10">
    <source>
        <dbReference type="SAM" id="Phobius"/>
    </source>
</evidence>
<gene>
    <name evidence="13" type="ORF">B0O95_1126</name>
</gene>
<keyword evidence="10" id="KW-0812">Transmembrane</keyword>
<dbReference type="Gene3D" id="1.10.287.130">
    <property type="match status" value="1"/>
</dbReference>
<dbReference type="SUPFAM" id="SSF55874">
    <property type="entry name" value="ATPase domain of HSP90 chaperone/DNA topoisomerase II/histidine kinase"/>
    <property type="match status" value="1"/>
</dbReference>
<dbReference type="PROSITE" id="PS50885">
    <property type="entry name" value="HAMP"/>
    <property type="match status" value="1"/>
</dbReference>
<dbReference type="EC" id="2.7.13.3" evidence="3"/>
<organism evidence="13 14">
    <name type="scientific">Mycetohabitans endofungorum</name>
    <dbReference type="NCBI Taxonomy" id="417203"/>
    <lineage>
        <taxon>Bacteria</taxon>
        <taxon>Pseudomonadati</taxon>
        <taxon>Pseudomonadota</taxon>
        <taxon>Betaproteobacteria</taxon>
        <taxon>Burkholderiales</taxon>
        <taxon>Burkholderiaceae</taxon>
        <taxon>Mycetohabitans</taxon>
    </lineage>
</organism>
<dbReference type="CDD" id="cd00082">
    <property type="entry name" value="HisKA"/>
    <property type="match status" value="1"/>
</dbReference>
<evidence type="ECO:0000259" key="11">
    <source>
        <dbReference type="PROSITE" id="PS50109"/>
    </source>
</evidence>
<dbReference type="Pfam" id="PF02518">
    <property type="entry name" value="HATPase_c"/>
    <property type="match status" value="1"/>
</dbReference>
<dbReference type="PROSITE" id="PS50109">
    <property type="entry name" value="HIS_KIN"/>
    <property type="match status" value="1"/>
</dbReference>
<dbReference type="OrthoDB" id="9804645at2"/>
<dbReference type="GO" id="GO:0005524">
    <property type="term" value="F:ATP binding"/>
    <property type="evidence" value="ECO:0007669"/>
    <property type="project" value="UniProtKB-KW"/>
</dbReference>
<dbReference type="Proteomes" id="UP000243096">
    <property type="component" value="Unassembled WGS sequence"/>
</dbReference>
<accession>A0A2P5K7Y3</accession>
<evidence type="ECO:0000256" key="4">
    <source>
        <dbReference type="ARBA" id="ARBA00022475"/>
    </source>
</evidence>
<keyword evidence="5" id="KW-0597">Phosphoprotein</keyword>
<comment type="caution">
    <text evidence="13">The sequence shown here is derived from an EMBL/GenBank/DDBJ whole genome shotgun (WGS) entry which is preliminary data.</text>
</comment>
<feature type="transmembrane region" description="Helical" evidence="10">
    <location>
        <begin position="135"/>
        <end position="155"/>
    </location>
</feature>
<dbReference type="InterPro" id="IPR003661">
    <property type="entry name" value="HisK_dim/P_dom"/>
</dbReference>
<evidence type="ECO:0000259" key="12">
    <source>
        <dbReference type="PROSITE" id="PS50885"/>
    </source>
</evidence>
<feature type="domain" description="HAMP" evidence="12">
    <location>
        <begin position="154"/>
        <end position="206"/>
    </location>
</feature>
<dbReference type="PANTHER" id="PTHR44936:SF10">
    <property type="entry name" value="SENSOR PROTEIN RSTB"/>
    <property type="match status" value="1"/>
</dbReference>
<dbReference type="InterPro" id="IPR050980">
    <property type="entry name" value="2C_sensor_his_kinase"/>
</dbReference>
<sequence>MLRSLIHLYLAVIVVAGAAIALVNVSFVRIFHERASEQARNSLTTYAFLLTDYLERHAGDQRTVALRELSEHGTEGFSFMTWQDVERLLDARQLSGLRAGKIVLSMDNKHYYMPLSDGMIVHANPEELTNLDIQIYAYGFIALAMLLAVGAWIRYHWRDLRKLEAAARAFGAGKLSTRAQVSSKSNIYALSRQFNEMAEQIEASILQQRDMMYGISHELKTPLARLEFGLALLASPDSPERQRERHDALHADVRELNDLVTELLTLCRLEQLAPHKTPMCVAVDELLYSVAGSVAHDVGDRGLTLSVSTQGAPQRHVCDPKLVARALLNLVRNGLRYASTNITLSATTDAHGALQLAVEDDGPGIPIEDRQRVFEPFYRPHSSRDRQTGGFGLGLAIVRRIALLHGGRVWLEQGALGGARFVMTLPALPGEEPQQSLTERAPAAA</sequence>
<dbReference type="AlphaFoldDB" id="A0A2P5K7Y3"/>
<dbReference type="Gene3D" id="3.30.565.10">
    <property type="entry name" value="Histidine kinase-like ATPase, C-terminal domain"/>
    <property type="match status" value="1"/>
</dbReference>
<protein>
    <recommendedName>
        <fullName evidence="3">histidine kinase</fullName>
        <ecNumber evidence="3">2.7.13.3</ecNumber>
    </recommendedName>
</protein>
<reference evidence="13 14" key="1">
    <citation type="submission" date="2018-01" db="EMBL/GenBank/DDBJ databases">
        <title>Genomic Encyclopedia of Type Strains, Phase III (KMG-III): the genomes of soil and plant-associated and newly described type strains.</title>
        <authorList>
            <person name="Whitman W."/>
        </authorList>
    </citation>
    <scope>NUCLEOTIDE SEQUENCE [LARGE SCALE GENOMIC DNA]</scope>
    <source>
        <strain evidence="13 14">HKI456</strain>
    </source>
</reference>
<evidence type="ECO:0000313" key="13">
    <source>
        <dbReference type="EMBL" id="PPB82829.1"/>
    </source>
</evidence>
<evidence type="ECO:0000256" key="7">
    <source>
        <dbReference type="ARBA" id="ARBA00022741"/>
    </source>
</evidence>
<dbReference type="InterPro" id="IPR005467">
    <property type="entry name" value="His_kinase_dom"/>
</dbReference>
<evidence type="ECO:0000256" key="6">
    <source>
        <dbReference type="ARBA" id="ARBA00022679"/>
    </source>
</evidence>
<evidence type="ECO:0000256" key="9">
    <source>
        <dbReference type="ARBA" id="ARBA00022840"/>
    </source>
</evidence>
<keyword evidence="10" id="KW-0472">Membrane</keyword>
<dbReference type="SUPFAM" id="SSF47384">
    <property type="entry name" value="Homodimeric domain of signal transducing histidine kinase"/>
    <property type="match status" value="1"/>
</dbReference>
<dbReference type="Pfam" id="PF00672">
    <property type="entry name" value="HAMP"/>
    <property type="match status" value="1"/>
</dbReference>
<keyword evidence="9" id="KW-0067">ATP-binding</keyword>
<dbReference type="InterPro" id="IPR003660">
    <property type="entry name" value="HAMP_dom"/>
</dbReference>
<dbReference type="GO" id="GO:0000155">
    <property type="term" value="F:phosphorelay sensor kinase activity"/>
    <property type="evidence" value="ECO:0007669"/>
    <property type="project" value="InterPro"/>
</dbReference>
<evidence type="ECO:0000256" key="5">
    <source>
        <dbReference type="ARBA" id="ARBA00022553"/>
    </source>
</evidence>
<comment type="catalytic activity">
    <reaction evidence="1">
        <text>ATP + protein L-histidine = ADP + protein N-phospho-L-histidine.</text>
        <dbReference type="EC" id="2.7.13.3"/>
    </reaction>
</comment>
<evidence type="ECO:0000256" key="3">
    <source>
        <dbReference type="ARBA" id="ARBA00012438"/>
    </source>
</evidence>
<dbReference type="InterPro" id="IPR004358">
    <property type="entry name" value="Sig_transdc_His_kin-like_C"/>
</dbReference>
<name>A0A2P5K7Y3_9BURK</name>
<keyword evidence="10" id="KW-1133">Transmembrane helix</keyword>
<dbReference type="InterPro" id="IPR036890">
    <property type="entry name" value="HATPase_C_sf"/>
</dbReference>
<dbReference type="EMBL" id="PRDW01000012">
    <property type="protein sequence ID" value="PPB82829.1"/>
    <property type="molecule type" value="Genomic_DNA"/>
</dbReference>
<dbReference type="SMART" id="SM00304">
    <property type="entry name" value="HAMP"/>
    <property type="match status" value="1"/>
</dbReference>
<dbReference type="InterPro" id="IPR036097">
    <property type="entry name" value="HisK_dim/P_sf"/>
</dbReference>
<proteinExistence type="predicted"/>
<evidence type="ECO:0000256" key="1">
    <source>
        <dbReference type="ARBA" id="ARBA00000085"/>
    </source>
</evidence>
<dbReference type="SMART" id="SM00387">
    <property type="entry name" value="HATPase_c"/>
    <property type="match status" value="1"/>
</dbReference>
<evidence type="ECO:0000256" key="2">
    <source>
        <dbReference type="ARBA" id="ARBA00004651"/>
    </source>
</evidence>
<dbReference type="Pfam" id="PF00512">
    <property type="entry name" value="HisKA"/>
    <property type="match status" value="1"/>
</dbReference>